<evidence type="ECO:0000313" key="8">
    <source>
        <dbReference type="Proteomes" id="UP000255326"/>
    </source>
</evidence>
<evidence type="ECO:0000256" key="2">
    <source>
        <dbReference type="ARBA" id="ARBA00009142"/>
    </source>
</evidence>
<keyword evidence="4 6" id="KW-1133">Transmembrane helix</keyword>
<dbReference type="GO" id="GO:0005886">
    <property type="term" value="C:plasma membrane"/>
    <property type="evidence" value="ECO:0007669"/>
    <property type="project" value="UniProtKB-SubCell"/>
</dbReference>
<reference evidence="7 8" key="1">
    <citation type="submission" date="2018-07" db="EMBL/GenBank/DDBJ databases">
        <title>Genomic Encyclopedia of Type Strains, Phase IV (KMG-IV): sequencing the most valuable type-strain genomes for metagenomic binning, comparative biology and taxonomic classification.</title>
        <authorList>
            <person name="Goeker M."/>
        </authorList>
    </citation>
    <scope>NUCLEOTIDE SEQUENCE [LARGE SCALE GENOMIC DNA]</scope>
    <source>
        <strain evidence="7 8">DSM 25281</strain>
    </source>
</reference>
<dbReference type="Pfam" id="PF01925">
    <property type="entry name" value="TauE"/>
    <property type="match status" value="1"/>
</dbReference>
<evidence type="ECO:0000256" key="6">
    <source>
        <dbReference type="RuleBase" id="RU363041"/>
    </source>
</evidence>
<evidence type="ECO:0000256" key="1">
    <source>
        <dbReference type="ARBA" id="ARBA00004141"/>
    </source>
</evidence>
<name>A0A370G0Y4_9BACI</name>
<feature type="transmembrane region" description="Helical" evidence="6">
    <location>
        <begin position="180"/>
        <end position="200"/>
    </location>
</feature>
<evidence type="ECO:0000256" key="5">
    <source>
        <dbReference type="ARBA" id="ARBA00023136"/>
    </source>
</evidence>
<gene>
    <name evidence="7" type="ORF">DFR59_12710</name>
</gene>
<comment type="subcellular location">
    <subcellularLocation>
        <location evidence="6">Cell membrane</location>
        <topology evidence="6">Multi-pass membrane protein</topology>
    </subcellularLocation>
    <subcellularLocation>
        <location evidence="1">Membrane</location>
        <topology evidence="1">Multi-pass membrane protein</topology>
    </subcellularLocation>
</comment>
<dbReference type="EMBL" id="QQAY01000027">
    <property type="protein sequence ID" value="RDI36656.1"/>
    <property type="molecule type" value="Genomic_DNA"/>
</dbReference>
<keyword evidence="8" id="KW-1185">Reference proteome</keyword>
<dbReference type="OrthoDB" id="9780109at2"/>
<feature type="transmembrane region" description="Helical" evidence="6">
    <location>
        <begin position="41"/>
        <end position="62"/>
    </location>
</feature>
<proteinExistence type="inferred from homology"/>
<dbReference type="PANTHER" id="PTHR43701">
    <property type="entry name" value="MEMBRANE TRANSPORTER PROTEIN MJ0441-RELATED"/>
    <property type="match status" value="1"/>
</dbReference>
<evidence type="ECO:0000256" key="3">
    <source>
        <dbReference type="ARBA" id="ARBA00022692"/>
    </source>
</evidence>
<keyword evidence="3 6" id="KW-0812">Transmembrane</keyword>
<organism evidence="7 8">
    <name type="scientific">Falsibacillus pallidus</name>
    <dbReference type="NCBI Taxonomy" id="493781"/>
    <lineage>
        <taxon>Bacteria</taxon>
        <taxon>Bacillati</taxon>
        <taxon>Bacillota</taxon>
        <taxon>Bacilli</taxon>
        <taxon>Bacillales</taxon>
        <taxon>Bacillaceae</taxon>
        <taxon>Falsibacillus</taxon>
    </lineage>
</organism>
<feature type="transmembrane region" description="Helical" evidence="6">
    <location>
        <begin position="146"/>
        <end position="168"/>
    </location>
</feature>
<feature type="transmembrane region" description="Helical" evidence="6">
    <location>
        <begin position="98"/>
        <end position="116"/>
    </location>
</feature>
<evidence type="ECO:0000256" key="4">
    <source>
        <dbReference type="ARBA" id="ARBA00022989"/>
    </source>
</evidence>
<dbReference type="Proteomes" id="UP000255326">
    <property type="component" value="Unassembled WGS sequence"/>
</dbReference>
<protein>
    <recommendedName>
        <fullName evidence="6">Probable membrane transporter protein</fullName>
    </recommendedName>
</protein>
<dbReference type="RefSeq" id="WP_114747332.1">
    <property type="nucleotide sequence ID" value="NZ_QQAY01000027.1"/>
</dbReference>
<comment type="similarity">
    <text evidence="2 6">Belongs to the 4-toluene sulfonate uptake permease (TSUP) (TC 2.A.102) family.</text>
</comment>
<feature type="transmembrane region" description="Helical" evidence="6">
    <location>
        <begin position="238"/>
        <end position="256"/>
    </location>
</feature>
<dbReference type="InterPro" id="IPR051598">
    <property type="entry name" value="TSUP/Inactive_protease-like"/>
</dbReference>
<keyword evidence="5 6" id="KW-0472">Membrane</keyword>
<feature type="transmembrane region" description="Helical" evidence="6">
    <location>
        <begin position="7"/>
        <end position="35"/>
    </location>
</feature>
<evidence type="ECO:0000313" key="7">
    <source>
        <dbReference type="EMBL" id="RDI36656.1"/>
    </source>
</evidence>
<dbReference type="InterPro" id="IPR002781">
    <property type="entry name" value="TM_pro_TauE-like"/>
</dbReference>
<dbReference type="PANTHER" id="PTHR43701:SF5">
    <property type="entry name" value="MEMBRANE TRANSPORTER PROTEIN-RELATED"/>
    <property type="match status" value="1"/>
</dbReference>
<keyword evidence="6" id="KW-1003">Cell membrane</keyword>
<feature type="transmembrane region" description="Helical" evidence="6">
    <location>
        <begin position="69"/>
        <end position="92"/>
    </location>
</feature>
<accession>A0A370G0Y4</accession>
<sequence>MMYIGLAVLGFIASIYGTIIGAGGGFIIVPFLLMLTDLSPATAAATGLALVFFNASTSIFAFIKQKRILLYTGLIISLGAIPGTFIGSWLVVRSPEHVFKIVFAVTLIGLGAFLLWKNFRKADKSSDAQKTEHDIHEMSWGYGIKIGLVGILLGTISSFFGIGGGWLLVPILVYGFGVSVHYATATSIFSLAIYSGIGLIQPIIHGRVDWAVAAFCGIGVLIGGQAGALVSSKISGGTITKLLAFIVIIIGIKLMFT</sequence>
<comment type="caution">
    <text evidence="7">The sequence shown here is derived from an EMBL/GenBank/DDBJ whole genome shotgun (WGS) entry which is preliminary data.</text>
</comment>
<dbReference type="AlphaFoldDB" id="A0A370G0Y4"/>
<feature type="transmembrane region" description="Helical" evidence="6">
    <location>
        <begin position="212"/>
        <end position="232"/>
    </location>
</feature>